<keyword evidence="6" id="KW-1185">Reference proteome</keyword>
<comment type="similarity">
    <text evidence="1">Belongs to the 'phage' integrase family.</text>
</comment>
<dbReference type="InterPro" id="IPR013762">
    <property type="entry name" value="Integrase-like_cat_sf"/>
</dbReference>
<comment type="caution">
    <text evidence="5">The sequence shown here is derived from an EMBL/GenBank/DDBJ whole genome shotgun (WGS) entry which is preliminary data.</text>
</comment>
<dbReference type="InterPro" id="IPR002104">
    <property type="entry name" value="Integrase_catalytic"/>
</dbReference>
<evidence type="ECO:0000256" key="3">
    <source>
        <dbReference type="ARBA" id="ARBA00023172"/>
    </source>
</evidence>
<dbReference type="PANTHER" id="PTHR30349">
    <property type="entry name" value="PHAGE INTEGRASE-RELATED"/>
    <property type="match status" value="1"/>
</dbReference>
<dbReference type="EMBL" id="BAABCB010000015">
    <property type="protein sequence ID" value="GAA4242840.1"/>
    <property type="molecule type" value="Genomic_DNA"/>
</dbReference>
<reference evidence="6" key="1">
    <citation type="journal article" date="2019" name="Int. J. Syst. Evol. Microbiol.">
        <title>The Global Catalogue of Microorganisms (GCM) 10K type strain sequencing project: providing services to taxonomists for standard genome sequencing and annotation.</title>
        <authorList>
            <consortium name="The Broad Institute Genomics Platform"/>
            <consortium name="The Broad Institute Genome Sequencing Center for Infectious Disease"/>
            <person name="Wu L."/>
            <person name="Ma J."/>
        </authorList>
    </citation>
    <scope>NUCLEOTIDE SEQUENCE [LARGE SCALE GENOMIC DNA]</scope>
    <source>
        <strain evidence="6">JCM 17633</strain>
    </source>
</reference>
<dbReference type="RefSeq" id="WP_344713677.1">
    <property type="nucleotide sequence ID" value="NZ_BAABCB010000015.1"/>
</dbReference>
<feature type="domain" description="Tyr recombinase" evidence="4">
    <location>
        <begin position="266"/>
        <end position="453"/>
    </location>
</feature>
<dbReference type="Gene3D" id="1.10.150.130">
    <property type="match status" value="1"/>
</dbReference>
<dbReference type="InterPro" id="IPR010998">
    <property type="entry name" value="Integrase_recombinase_N"/>
</dbReference>
<accession>A0ABP8CSP7</accession>
<evidence type="ECO:0000256" key="2">
    <source>
        <dbReference type="ARBA" id="ARBA00023125"/>
    </source>
</evidence>
<keyword evidence="2" id="KW-0238">DNA-binding</keyword>
<dbReference type="SUPFAM" id="SSF56349">
    <property type="entry name" value="DNA breaking-rejoining enzymes"/>
    <property type="match status" value="1"/>
</dbReference>
<dbReference type="InterPro" id="IPR011010">
    <property type="entry name" value="DNA_brk_join_enz"/>
</dbReference>
<evidence type="ECO:0000256" key="1">
    <source>
        <dbReference type="ARBA" id="ARBA00008857"/>
    </source>
</evidence>
<protein>
    <recommendedName>
        <fullName evidence="4">Tyr recombinase domain-containing protein</fullName>
    </recommendedName>
</protein>
<organism evidence="5 6">
    <name type="scientific">Winogradskyella damuponensis</name>
    <dbReference type="NCBI Taxonomy" id="943939"/>
    <lineage>
        <taxon>Bacteria</taxon>
        <taxon>Pseudomonadati</taxon>
        <taxon>Bacteroidota</taxon>
        <taxon>Flavobacteriia</taxon>
        <taxon>Flavobacteriales</taxon>
        <taxon>Flavobacteriaceae</taxon>
        <taxon>Winogradskyella</taxon>
    </lineage>
</organism>
<sequence>MHTINEFITFEHDLEHDLEHVLAHKKNFSIPKIYTANGDLNKRWYVYFSFRDPKTNKLKRQINIYGTANAFTNKEDRLALLSLYRKRLLRLLQNGYNPYIDNTALYKAQLKKRESTITPQPAIEKEYAQPIAFPSKINKKETLATSTPTIEKEEPKEASMSLREAFDFSLNLKKNQISNRSLKDYEYTTNALVKWVNTNCPTIKTIDQFDKKVAQKFLNHILSKTSPRNRNNYRLNLSSLFQVLEDNEIITYNPIKKINALRSIPKRNKSYSTEEHKKIFEYLKNEDPLLLLYIKFISYNFLRPVEVCRLKIKDINIEDQTLQFKAKNKPLKKKLIPKKIIQELPDLSKLDPEFYLFTPIKIGGEWNTNETNKTNYFSKRYKTVVKDHFKLDKDQTLYSFRHTFISILYHALLKDSSPFAAKSKLMEITGHTTMSALEKYLRGIDAKLPDDYSDLL</sequence>
<gene>
    <name evidence="5" type="ORF">GCM10022292_14740</name>
</gene>
<evidence type="ECO:0000313" key="6">
    <source>
        <dbReference type="Proteomes" id="UP001501682"/>
    </source>
</evidence>
<proteinExistence type="inferred from homology"/>
<dbReference type="PANTHER" id="PTHR30349:SF41">
    <property type="entry name" value="INTEGRASE_RECOMBINASE PROTEIN MJ0367-RELATED"/>
    <property type="match status" value="1"/>
</dbReference>
<name>A0ABP8CSP7_9FLAO</name>
<dbReference type="InterPro" id="IPR050090">
    <property type="entry name" value="Tyrosine_recombinase_XerCD"/>
</dbReference>
<dbReference type="Proteomes" id="UP001501682">
    <property type="component" value="Unassembled WGS sequence"/>
</dbReference>
<evidence type="ECO:0000259" key="4">
    <source>
        <dbReference type="PROSITE" id="PS51898"/>
    </source>
</evidence>
<dbReference type="Gene3D" id="1.10.443.10">
    <property type="entry name" value="Intergrase catalytic core"/>
    <property type="match status" value="1"/>
</dbReference>
<dbReference type="PROSITE" id="PS51898">
    <property type="entry name" value="TYR_RECOMBINASE"/>
    <property type="match status" value="1"/>
</dbReference>
<keyword evidence="3" id="KW-0233">DNA recombination</keyword>
<evidence type="ECO:0000313" key="5">
    <source>
        <dbReference type="EMBL" id="GAA4242840.1"/>
    </source>
</evidence>